<evidence type="ECO:0000313" key="1">
    <source>
        <dbReference type="EMBL" id="KIO11892.1"/>
    </source>
</evidence>
<dbReference type="HOGENOM" id="CLU_2850672_0_0_1"/>
<sequence>MATCLSWMNWMKHAVEIRVAIKTQKSKIDELIKQQPPVINRLSVELLSKTMFTCRKTFWRQLAAE</sequence>
<keyword evidence="2" id="KW-1185">Reference proteome</keyword>
<protein>
    <submittedName>
        <fullName evidence="1">Uncharacterized protein</fullName>
    </submittedName>
</protein>
<accession>A0A0C3KQV4</accession>
<name>A0A0C3KQV4_PISTI</name>
<proteinExistence type="predicted"/>
<organism evidence="1 2">
    <name type="scientific">Pisolithus tinctorius Marx 270</name>
    <dbReference type="NCBI Taxonomy" id="870435"/>
    <lineage>
        <taxon>Eukaryota</taxon>
        <taxon>Fungi</taxon>
        <taxon>Dikarya</taxon>
        <taxon>Basidiomycota</taxon>
        <taxon>Agaricomycotina</taxon>
        <taxon>Agaricomycetes</taxon>
        <taxon>Agaricomycetidae</taxon>
        <taxon>Boletales</taxon>
        <taxon>Sclerodermatineae</taxon>
        <taxon>Pisolithaceae</taxon>
        <taxon>Pisolithus</taxon>
    </lineage>
</organism>
<dbReference type="EMBL" id="KN831949">
    <property type="protein sequence ID" value="KIO11892.1"/>
    <property type="molecule type" value="Genomic_DNA"/>
</dbReference>
<dbReference type="Proteomes" id="UP000054217">
    <property type="component" value="Unassembled WGS sequence"/>
</dbReference>
<reference evidence="2" key="2">
    <citation type="submission" date="2015-01" db="EMBL/GenBank/DDBJ databases">
        <title>Evolutionary Origins and Diversification of the Mycorrhizal Mutualists.</title>
        <authorList>
            <consortium name="DOE Joint Genome Institute"/>
            <consortium name="Mycorrhizal Genomics Consortium"/>
            <person name="Kohler A."/>
            <person name="Kuo A."/>
            <person name="Nagy L.G."/>
            <person name="Floudas D."/>
            <person name="Copeland A."/>
            <person name="Barry K.W."/>
            <person name="Cichocki N."/>
            <person name="Veneault-Fourrey C."/>
            <person name="LaButti K."/>
            <person name="Lindquist E.A."/>
            <person name="Lipzen A."/>
            <person name="Lundell T."/>
            <person name="Morin E."/>
            <person name="Murat C."/>
            <person name="Riley R."/>
            <person name="Ohm R."/>
            <person name="Sun H."/>
            <person name="Tunlid A."/>
            <person name="Henrissat B."/>
            <person name="Grigoriev I.V."/>
            <person name="Hibbett D.S."/>
            <person name="Martin F."/>
        </authorList>
    </citation>
    <scope>NUCLEOTIDE SEQUENCE [LARGE SCALE GENOMIC DNA]</scope>
    <source>
        <strain evidence="2">Marx 270</strain>
    </source>
</reference>
<dbReference type="OrthoDB" id="2686488at2759"/>
<dbReference type="InParanoid" id="A0A0C3KQV4"/>
<evidence type="ECO:0000313" key="2">
    <source>
        <dbReference type="Proteomes" id="UP000054217"/>
    </source>
</evidence>
<gene>
    <name evidence="1" type="ORF">M404DRAFT_994585</name>
</gene>
<reference evidence="1 2" key="1">
    <citation type="submission" date="2014-04" db="EMBL/GenBank/DDBJ databases">
        <authorList>
            <consortium name="DOE Joint Genome Institute"/>
            <person name="Kuo A."/>
            <person name="Kohler A."/>
            <person name="Costa M.D."/>
            <person name="Nagy L.G."/>
            <person name="Floudas D."/>
            <person name="Copeland A."/>
            <person name="Barry K.W."/>
            <person name="Cichocki N."/>
            <person name="Veneault-Fourrey C."/>
            <person name="LaButti K."/>
            <person name="Lindquist E.A."/>
            <person name="Lipzen A."/>
            <person name="Lundell T."/>
            <person name="Morin E."/>
            <person name="Murat C."/>
            <person name="Sun H."/>
            <person name="Tunlid A."/>
            <person name="Henrissat B."/>
            <person name="Grigoriev I.V."/>
            <person name="Hibbett D.S."/>
            <person name="Martin F."/>
            <person name="Nordberg H.P."/>
            <person name="Cantor M.N."/>
            <person name="Hua S.X."/>
        </authorList>
    </citation>
    <scope>NUCLEOTIDE SEQUENCE [LARGE SCALE GENOMIC DNA]</scope>
    <source>
        <strain evidence="1 2">Marx 270</strain>
    </source>
</reference>
<dbReference type="AlphaFoldDB" id="A0A0C3KQV4"/>